<comment type="subcellular location">
    <subcellularLocation>
        <location evidence="1">Cell inner membrane</location>
        <topology evidence="1">Peripheral membrane protein</topology>
    </subcellularLocation>
</comment>
<dbReference type="FunFam" id="3.40.50.300:FF:000016">
    <property type="entry name" value="Oligopeptide ABC transporter ATP-binding component"/>
    <property type="match status" value="1"/>
</dbReference>
<name>A0A285SEE7_9HYPH</name>
<dbReference type="AlphaFoldDB" id="A0A285SEE7"/>
<dbReference type="InterPro" id="IPR027417">
    <property type="entry name" value="P-loop_NTPase"/>
</dbReference>
<keyword evidence="3" id="KW-0813">Transport</keyword>
<dbReference type="GO" id="GO:0016887">
    <property type="term" value="F:ATP hydrolysis activity"/>
    <property type="evidence" value="ECO:0007669"/>
    <property type="project" value="InterPro"/>
</dbReference>
<keyword evidence="4" id="KW-0547">Nucleotide-binding</keyword>
<dbReference type="STRING" id="538381.GCA_001696535_02242"/>
<gene>
    <name evidence="7" type="ORF">SAMN05421512_10547</name>
</gene>
<dbReference type="PROSITE" id="PS00211">
    <property type="entry name" value="ABC_TRANSPORTER_1"/>
    <property type="match status" value="1"/>
</dbReference>
<dbReference type="Proteomes" id="UP000219331">
    <property type="component" value="Unassembled WGS sequence"/>
</dbReference>
<dbReference type="GO" id="GO:0055085">
    <property type="term" value="P:transmembrane transport"/>
    <property type="evidence" value="ECO:0007669"/>
    <property type="project" value="UniProtKB-ARBA"/>
</dbReference>
<dbReference type="GO" id="GO:0005524">
    <property type="term" value="F:ATP binding"/>
    <property type="evidence" value="ECO:0007669"/>
    <property type="project" value="UniProtKB-KW"/>
</dbReference>
<evidence type="ECO:0000256" key="5">
    <source>
        <dbReference type="ARBA" id="ARBA00022840"/>
    </source>
</evidence>
<feature type="domain" description="ABC transporter" evidence="6">
    <location>
        <begin position="8"/>
        <end position="262"/>
    </location>
</feature>
<dbReference type="InterPro" id="IPR050319">
    <property type="entry name" value="ABC_transp_ATP-bind"/>
</dbReference>
<dbReference type="SUPFAM" id="SSF52540">
    <property type="entry name" value="P-loop containing nucleoside triphosphate hydrolases"/>
    <property type="match status" value="1"/>
</dbReference>
<dbReference type="SMART" id="SM00382">
    <property type="entry name" value="AAA"/>
    <property type="match status" value="1"/>
</dbReference>
<dbReference type="Gene3D" id="3.40.50.300">
    <property type="entry name" value="P-loop containing nucleotide triphosphate hydrolases"/>
    <property type="match status" value="1"/>
</dbReference>
<dbReference type="InterPro" id="IPR013563">
    <property type="entry name" value="Oligopep_ABC_C"/>
</dbReference>
<dbReference type="OrthoDB" id="9802264at2"/>
<evidence type="ECO:0000256" key="2">
    <source>
        <dbReference type="ARBA" id="ARBA00005417"/>
    </source>
</evidence>
<dbReference type="PANTHER" id="PTHR43776">
    <property type="entry name" value="TRANSPORT ATP-BINDING PROTEIN"/>
    <property type="match status" value="1"/>
</dbReference>
<dbReference type="CDD" id="cd03257">
    <property type="entry name" value="ABC_NikE_OppD_transporters"/>
    <property type="match status" value="1"/>
</dbReference>
<protein>
    <submittedName>
        <fullName evidence="7">Peptide/nickel transport system ATP-binding protein/oligopeptide transport system ATP-binding protein</fullName>
    </submittedName>
</protein>
<evidence type="ECO:0000313" key="8">
    <source>
        <dbReference type="Proteomes" id="UP000219331"/>
    </source>
</evidence>
<dbReference type="GO" id="GO:0005886">
    <property type="term" value="C:plasma membrane"/>
    <property type="evidence" value="ECO:0007669"/>
    <property type="project" value="UniProtKB-SubCell"/>
</dbReference>
<evidence type="ECO:0000313" key="7">
    <source>
        <dbReference type="EMBL" id="SOC06282.1"/>
    </source>
</evidence>
<dbReference type="PANTHER" id="PTHR43776:SF7">
    <property type="entry name" value="D,D-DIPEPTIDE TRANSPORT ATP-BINDING PROTEIN DDPF-RELATED"/>
    <property type="match status" value="1"/>
</dbReference>
<dbReference type="InterPro" id="IPR017871">
    <property type="entry name" value="ABC_transporter-like_CS"/>
</dbReference>
<dbReference type="InterPro" id="IPR003439">
    <property type="entry name" value="ABC_transporter-like_ATP-bd"/>
</dbReference>
<evidence type="ECO:0000256" key="1">
    <source>
        <dbReference type="ARBA" id="ARBA00004417"/>
    </source>
</evidence>
<dbReference type="NCBIfam" id="TIGR01727">
    <property type="entry name" value="oligo_HPY"/>
    <property type="match status" value="1"/>
</dbReference>
<dbReference type="GO" id="GO:0015833">
    <property type="term" value="P:peptide transport"/>
    <property type="evidence" value="ECO:0007669"/>
    <property type="project" value="InterPro"/>
</dbReference>
<sequence>MTDAAPLLQVRDLKTHFTFRAPSTGVLPGPKRILKAVDGVSFDLAEGEVLGIVGESGCGKSTVGRTLTKLEPATSGEARFRGRDILGLSAGAFRPLRREIQMIFQDPFASLNPRLTIEQTLAEPVRIHGLARTREEVRARIADTLVKVGLDPKVMTRYPHEFSGGQRQRIGIARVMIVEPRLVIADEAVSALDVSIQAQVLNLIKDLQRDSGISMLFISHDLGVVRHISDRVAVMYLGRIVETAPKAAIFEKPAHPYTRLLLASIPRIRPGRQPVADLGEPASAASPPSGCAFHPRCPLATDICRSTRPDPVDLGNGRSSACHHAGQLLGEAA</sequence>
<evidence type="ECO:0000256" key="4">
    <source>
        <dbReference type="ARBA" id="ARBA00022741"/>
    </source>
</evidence>
<reference evidence="7 8" key="1">
    <citation type="submission" date="2017-08" db="EMBL/GenBank/DDBJ databases">
        <authorList>
            <person name="de Groot N.N."/>
        </authorList>
    </citation>
    <scope>NUCLEOTIDE SEQUENCE [LARGE SCALE GENOMIC DNA]</scope>
    <source>
        <strain evidence="7 8">USBA 352</strain>
    </source>
</reference>
<dbReference type="Pfam" id="PF08352">
    <property type="entry name" value="oligo_HPY"/>
    <property type="match status" value="1"/>
</dbReference>
<dbReference type="PROSITE" id="PS50893">
    <property type="entry name" value="ABC_TRANSPORTER_2"/>
    <property type="match status" value="1"/>
</dbReference>
<evidence type="ECO:0000256" key="3">
    <source>
        <dbReference type="ARBA" id="ARBA00022448"/>
    </source>
</evidence>
<dbReference type="InterPro" id="IPR003593">
    <property type="entry name" value="AAA+_ATPase"/>
</dbReference>
<comment type="similarity">
    <text evidence="2">Belongs to the ABC transporter superfamily.</text>
</comment>
<evidence type="ECO:0000259" key="6">
    <source>
        <dbReference type="PROSITE" id="PS50893"/>
    </source>
</evidence>
<dbReference type="RefSeq" id="WP_067219769.1">
    <property type="nucleotide sequence ID" value="NZ_MBQE01000002.1"/>
</dbReference>
<accession>A0A285SEE7</accession>
<dbReference type="Pfam" id="PF00005">
    <property type="entry name" value="ABC_tran"/>
    <property type="match status" value="1"/>
</dbReference>
<keyword evidence="5 7" id="KW-0067">ATP-binding</keyword>
<proteinExistence type="inferred from homology"/>
<organism evidence="7 8">
    <name type="scientific">Stappia indica</name>
    <dbReference type="NCBI Taxonomy" id="538381"/>
    <lineage>
        <taxon>Bacteria</taxon>
        <taxon>Pseudomonadati</taxon>
        <taxon>Pseudomonadota</taxon>
        <taxon>Alphaproteobacteria</taxon>
        <taxon>Hyphomicrobiales</taxon>
        <taxon>Stappiaceae</taxon>
        <taxon>Stappia</taxon>
    </lineage>
</organism>
<dbReference type="EMBL" id="OBML01000005">
    <property type="protein sequence ID" value="SOC06282.1"/>
    <property type="molecule type" value="Genomic_DNA"/>
</dbReference>
<keyword evidence="8" id="KW-1185">Reference proteome</keyword>